<feature type="compositionally biased region" description="Low complexity" evidence="1">
    <location>
        <begin position="655"/>
        <end position="672"/>
    </location>
</feature>
<evidence type="ECO:0000313" key="2">
    <source>
        <dbReference type="EMBL" id="KAJ7225280.1"/>
    </source>
</evidence>
<organism evidence="2 3">
    <name type="scientific">Mycena pura</name>
    <dbReference type="NCBI Taxonomy" id="153505"/>
    <lineage>
        <taxon>Eukaryota</taxon>
        <taxon>Fungi</taxon>
        <taxon>Dikarya</taxon>
        <taxon>Basidiomycota</taxon>
        <taxon>Agaricomycotina</taxon>
        <taxon>Agaricomycetes</taxon>
        <taxon>Agaricomycetidae</taxon>
        <taxon>Agaricales</taxon>
        <taxon>Marasmiineae</taxon>
        <taxon>Mycenaceae</taxon>
        <taxon>Mycena</taxon>
    </lineage>
</organism>
<feature type="compositionally biased region" description="Pro residues" evidence="1">
    <location>
        <begin position="681"/>
        <end position="692"/>
    </location>
</feature>
<sequence length="770" mass="83452">MMNKPKEMLATTKINYDSDSESESNVDDDHTNSISEETRLLQELDISHREETVVYKPNPFSIAKINAAARSNRVSTPVTNTRPAKPAPKKPTGRIVDCFNTTKAKANKRSSISSSTEATRQRKCFVPELSPESVFLPPNSTTLDADHNPVNNNPDPSVDFPTFQIPPMPQITDSNHEDPAPVAVTRAPPPMTINIAPPVTNFDRPEEALTQPQRNGAILPHTSTLLPHPSQSAFSDFAPTFLPARAPAEVRRTIIPHHGPNNAPPVTNSDRPEEALTQPQHNSAILPHTSTFLPRPSQSAFSEKNTFAPTFFSSPFKAKAPAEARRTVIPHQGPNNQSFFSSPLRPVQPTPFPRVSSFAPSGPTAHSLSQMQPSSIHTFFRPKKTIIPKLRPAPCKHSRASAITRDLARGPCAAASATPLPLVQSIQAIHKPAHRAPAIFHEYAEIPSEQINPSIPTLTLENRFQPPLDLPPSSPMAMYSATSTPSPLPRHKHANSRITTTSHRPLKRRKSKDAYNFLRSDPDDEWTTLQARKKGKAAKVGGAKTKGIRTTKAFRMPMLAMPGKTKGNLKTSGMSATSATRVITFLPPPLGVGKVEVQVEELGPATLDAQTPSSTLKRPRGSPGSSPVAKTPKRRRVSENPYPSPANSRLTPGDSVVVTSASSNSASSPSPVRLAARPNCIPSPPTSDPVPECPGGDVQLSVAVERILQGYPKTKVLMRQRKRGSDAMWDLLSLPSCGIVHRDGDGASGQELPVIVWKGQQNVENFGIAT</sequence>
<evidence type="ECO:0000313" key="3">
    <source>
        <dbReference type="Proteomes" id="UP001219525"/>
    </source>
</evidence>
<name>A0AAD6YNV4_9AGAR</name>
<feature type="region of interest" description="Disordered" evidence="1">
    <location>
        <begin position="73"/>
        <end position="94"/>
    </location>
</feature>
<evidence type="ECO:0000256" key="1">
    <source>
        <dbReference type="SAM" id="MobiDB-lite"/>
    </source>
</evidence>
<feature type="compositionally biased region" description="Polar residues" evidence="1">
    <location>
        <begin position="73"/>
        <end position="82"/>
    </location>
</feature>
<protein>
    <submittedName>
        <fullName evidence="2">Uncharacterized protein</fullName>
    </submittedName>
</protein>
<gene>
    <name evidence="2" type="ORF">GGX14DRAFT_638038</name>
</gene>
<feature type="region of interest" description="Disordered" evidence="1">
    <location>
        <begin position="604"/>
        <end position="693"/>
    </location>
</feature>
<feature type="region of interest" description="Disordered" evidence="1">
    <location>
        <begin position="255"/>
        <end position="279"/>
    </location>
</feature>
<proteinExistence type="predicted"/>
<reference evidence="2" key="1">
    <citation type="submission" date="2023-03" db="EMBL/GenBank/DDBJ databases">
        <title>Massive genome expansion in bonnet fungi (Mycena s.s.) driven by repeated elements and novel gene families across ecological guilds.</title>
        <authorList>
            <consortium name="Lawrence Berkeley National Laboratory"/>
            <person name="Harder C.B."/>
            <person name="Miyauchi S."/>
            <person name="Viragh M."/>
            <person name="Kuo A."/>
            <person name="Thoen E."/>
            <person name="Andreopoulos B."/>
            <person name="Lu D."/>
            <person name="Skrede I."/>
            <person name="Drula E."/>
            <person name="Henrissat B."/>
            <person name="Morin E."/>
            <person name="Kohler A."/>
            <person name="Barry K."/>
            <person name="LaButti K."/>
            <person name="Morin E."/>
            <person name="Salamov A."/>
            <person name="Lipzen A."/>
            <person name="Mereny Z."/>
            <person name="Hegedus B."/>
            <person name="Baldrian P."/>
            <person name="Stursova M."/>
            <person name="Weitz H."/>
            <person name="Taylor A."/>
            <person name="Grigoriev I.V."/>
            <person name="Nagy L.G."/>
            <person name="Martin F."/>
            <person name="Kauserud H."/>
        </authorList>
    </citation>
    <scope>NUCLEOTIDE SEQUENCE</scope>
    <source>
        <strain evidence="2">9144</strain>
    </source>
</reference>
<accession>A0AAD6YNV4</accession>
<feature type="region of interest" description="Disordered" evidence="1">
    <location>
        <begin position="477"/>
        <end position="509"/>
    </location>
</feature>
<dbReference type="EMBL" id="JARJCW010000004">
    <property type="protein sequence ID" value="KAJ7225280.1"/>
    <property type="molecule type" value="Genomic_DNA"/>
</dbReference>
<feature type="region of interest" description="Disordered" evidence="1">
    <location>
        <begin position="1"/>
        <end position="33"/>
    </location>
</feature>
<keyword evidence="3" id="KW-1185">Reference proteome</keyword>
<dbReference type="Proteomes" id="UP001219525">
    <property type="component" value="Unassembled WGS sequence"/>
</dbReference>
<comment type="caution">
    <text evidence="2">The sequence shown here is derived from an EMBL/GenBank/DDBJ whole genome shotgun (WGS) entry which is preliminary data.</text>
</comment>
<dbReference type="AlphaFoldDB" id="A0AAD6YNV4"/>